<name>A0ACB5UFX5_9FIRM</name>
<comment type="caution">
    <text evidence="1">The sequence shown here is derived from an EMBL/GenBank/DDBJ whole genome shotgun (WGS) entry which is preliminary data.</text>
</comment>
<protein>
    <submittedName>
        <fullName evidence="1">Uncharacterized protein</fullName>
    </submittedName>
</protein>
<proteinExistence type="predicted"/>
<organism evidence="1 2">
    <name type="scientific">Vallitalea maricola</name>
    <dbReference type="NCBI Taxonomy" id="3074433"/>
    <lineage>
        <taxon>Bacteria</taxon>
        <taxon>Bacillati</taxon>
        <taxon>Bacillota</taxon>
        <taxon>Clostridia</taxon>
        <taxon>Lachnospirales</taxon>
        <taxon>Vallitaleaceae</taxon>
        <taxon>Vallitalea</taxon>
    </lineage>
</organism>
<dbReference type="Proteomes" id="UP001374599">
    <property type="component" value="Unassembled WGS sequence"/>
</dbReference>
<keyword evidence="2" id="KW-1185">Reference proteome</keyword>
<reference evidence="1" key="1">
    <citation type="submission" date="2023-09" db="EMBL/GenBank/DDBJ databases">
        <title>Vallitalea sediminicola and Vallitalea maricola sp. nov., anaerobic bacteria isolated from marine sediment.</title>
        <authorList>
            <person name="Hirano S."/>
            <person name="Maeda A."/>
            <person name="Terahara T."/>
            <person name="Mori K."/>
            <person name="Hamada M."/>
            <person name="Matsumoto R."/>
            <person name="Kobayashi T."/>
        </authorList>
    </citation>
    <scope>NUCLEOTIDE SEQUENCE</scope>
    <source>
        <strain evidence="1">AN17-2</strain>
    </source>
</reference>
<sequence length="118" mass="13300">MITRYPTHCNDRTCASCVEAGGFIFLAHHAGGFDKDDVAYQSLQTLNAMKETLNTAGASLTDIVHINLYLKNIKDLREACDVFYEVFGDEVPARMTLTTDFFDDRCLCMMDAVVYKKK</sequence>
<evidence type="ECO:0000313" key="1">
    <source>
        <dbReference type="EMBL" id="GMQ61757.1"/>
    </source>
</evidence>
<evidence type="ECO:0000313" key="2">
    <source>
        <dbReference type="Proteomes" id="UP001374599"/>
    </source>
</evidence>
<dbReference type="EMBL" id="BTPU01000013">
    <property type="protein sequence ID" value="GMQ61757.1"/>
    <property type="molecule type" value="Genomic_DNA"/>
</dbReference>
<accession>A0ACB5UFX5</accession>
<gene>
    <name evidence="1" type="ORF">AN2V17_09860</name>
</gene>